<dbReference type="EMBL" id="BGZK01000445">
    <property type="protein sequence ID" value="GBP43959.1"/>
    <property type="molecule type" value="Genomic_DNA"/>
</dbReference>
<feature type="region of interest" description="Disordered" evidence="1">
    <location>
        <begin position="89"/>
        <end position="121"/>
    </location>
</feature>
<proteinExistence type="predicted"/>
<dbReference type="Proteomes" id="UP000299102">
    <property type="component" value="Unassembled WGS sequence"/>
</dbReference>
<gene>
    <name evidence="2" type="ORF">EVAR_27127_1</name>
</gene>
<accession>A0A4C1W0C1</accession>
<sequence length="138" mass="15908">MKLRTLVDKNDYTCIAYERVLYTALNLTHHGLGRISLKLRCHLFHGVTGVKRRPMASSIRNRIEFGEIVVELHTNKILLRAFTRERKTKPFIDPHRPRFTEPSKARPNDSPRSGRSTYRVNIQMSVARCPSAAARPAR</sequence>
<evidence type="ECO:0000256" key="1">
    <source>
        <dbReference type="SAM" id="MobiDB-lite"/>
    </source>
</evidence>
<keyword evidence="3" id="KW-1185">Reference proteome</keyword>
<feature type="compositionally biased region" description="Polar residues" evidence="1">
    <location>
        <begin position="110"/>
        <end position="121"/>
    </location>
</feature>
<comment type="caution">
    <text evidence="2">The sequence shown here is derived from an EMBL/GenBank/DDBJ whole genome shotgun (WGS) entry which is preliminary data.</text>
</comment>
<organism evidence="2 3">
    <name type="scientific">Eumeta variegata</name>
    <name type="common">Bagworm moth</name>
    <name type="synonym">Eumeta japonica</name>
    <dbReference type="NCBI Taxonomy" id="151549"/>
    <lineage>
        <taxon>Eukaryota</taxon>
        <taxon>Metazoa</taxon>
        <taxon>Ecdysozoa</taxon>
        <taxon>Arthropoda</taxon>
        <taxon>Hexapoda</taxon>
        <taxon>Insecta</taxon>
        <taxon>Pterygota</taxon>
        <taxon>Neoptera</taxon>
        <taxon>Endopterygota</taxon>
        <taxon>Lepidoptera</taxon>
        <taxon>Glossata</taxon>
        <taxon>Ditrysia</taxon>
        <taxon>Tineoidea</taxon>
        <taxon>Psychidae</taxon>
        <taxon>Oiketicinae</taxon>
        <taxon>Eumeta</taxon>
    </lineage>
</organism>
<reference evidence="2 3" key="1">
    <citation type="journal article" date="2019" name="Commun. Biol.">
        <title>The bagworm genome reveals a unique fibroin gene that provides high tensile strength.</title>
        <authorList>
            <person name="Kono N."/>
            <person name="Nakamura H."/>
            <person name="Ohtoshi R."/>
            <person name="Tomita M."/>
            <person name="Numata K."/>
            <person name="Arakawa K."/>
        </authorList>
    </citation>
    <scope>NUCLEOTIDE SEQUENCE [LARGE SCALE GENOMIC DNA]</scope>
</reference>
<name>A0A4C1W0C1_EUMVA</name>
<evidence type="ECO:0000313" key="3">
    <source>
        <dbReference type="Proteomes" id="UP000299102"/>
    </source>
</evidence>
<protein>
    <submittedName>
        <fullName evidence="2">Uncharacterized protein</fullName>
    </submittedName>
</protein>
<feature type="compositionally biased region" description="Basic and acidic residues" evidence="1">
    <location>
        <begin position="89"/>
        <end position="109"/>
    </location>
</feature>
<dbReference type="AlphaFoldDB" id="A0A4C1W0C1"/>
<evidence type="ECO:0000313" key="2">
    <source>
        <dbReference type="EMBL" id="GBP43959.1"/>
    </source>
</evidence>